<dbReference type="InterPro" id="IPR000276">
    <property type="entry name" value="GPCR_Rhodpsn"/>
</dbReference>
<keyword evidence="5" id="KW-0297">G-protein coupled receptor</keyword>
<keyword evidence="8" id="KW-0807">Transducer</keyword>
<dbReference type="PANTHER" id="PTHR24230:SF163">
    <property type="entry name" value="CORAZONIN RECEPTOR, ISOFORM B"/>
    <property type="match status" value="1"/>
</dbReference>
<reference evidence="11" key="1">
    <citation type="submission" date="2021-04" db="EMBL/GenBank/DDBJ databases">
        <authorList>
            <consortium name="Molecular Ecology Group"/>
        </authorList>
    </citation>
    <scope>NUCLEOTIDE SEQUENCE</scope>
</reference>
<dbReference type="Pfam" id="PF00001">
    <property type="entry name" value="7tm_1"/>
    <property type="match status" value="1"/>
</dbReference>
<keyword evidence="4 9" id="KW-1133">Transmembrane helix</keyword>
<dbReference type="GO" id="GO:0035237">
    <property type="term" value="F:corazonin receptor activity"/>
    <property type="evidence" value="ECO:0007669"/>
    <property type="project" value="TreeGrafter"/>
</dbReference>
<gene>
    <name evidence="11" type="ORF">CUNI_LOCUS11105</name>
</gene>
<keyword evidence="3 9" id="KW-0812">Transmembrane</keyword>
<proteinExistence type="predicted"/>
<dbReference type="InterPro" id="IPR017452">
    <property type="entry name" value="GPCR_Rhodpsn_7TM"/>
</dbReference>
<sequence length="158" mass="17706">MATTAYMNETVNITLPEAPTFTTASLTKTIVFGVMFVVSFIGNLATLVQMKRLRNWKSTFKTLIINLAIADLLVAFFCIAADAAWAATVQWLAGDLMCKFVKYMQVFPLYLSTYITVAISLDRCVAILDPMRRNSAAHRVRVMICFAWIFSALFSIPQ</sequence>
<comment type="caution">
    <text evidence="11">The sequence shown here is derived from an EMBL/GenBank/DDBJ whole genome shotgun (WGS) entry which is preliminary data.</text>
</comment>
<evidence type="ECO:0000256" key="3">
    <source>
        <dbReference type="ARBA" id="ARBA00022692"/>
    </source>
</evidence>
<dbReference type="PROSITE" id="PS50262">
    <property type="entry name" value="G_PROTEIN_RECEP_F1_2"/>
    <property type="match status" value="1"/>
</dbReference>
<evidence type="ECO:0000313" key="12">
    <source>
        <dbReference type="Proteomes" id="UP000678393"/>
    </source>
</evidence>
<evidence type="ECO:0000256" key="7">
    <source>
        <dbReference type="ARBA" id="ARBA00023170"/>
    </source>
</evidence>
<accession>A0A8S3Z7R0</accession>
<evidence type="ECO:0000256" key="6">
    <source>
        <dbReference type="ARBA" id="ARBA00023136"/>
    </source>
</evidence>
<dbReference type="AlphaFoldDB" id="A0A8S3Z7R0"/>
<comment type="subcellular location">
    <subcellularLocation>
        <location evidence="1">Cell membrane</location>
        <topology evidence="1">Multi-pass membrane protein</topology>
    </subcellularLocation>
</comment>
<evidence type="ECO:0000256" key="4">
    <source>
        <dbReference type="ARBA" id="ARBA00022989"/>
    </source>
</evidence>
<dbReference type="GO" id="GO:0005886">
    <property type="term" value="C:plasma membrane"/>
    <property type="evidence" value="ECO:0007669"/>
    <property type="project" value="UniProtKB-SubCell"/>
</dbReference>
<evidence type="ECO:0000256" key="5">
    <source>
        <dbReference type="ARBA" id="ARBA00023040"/>
    </source>
</evidence>
<dbReference type="Gene3D" id="1.20.1070.10">
    <property type="entry name" value="Rhodopsin 7-helix transmembrane proteins"/>
    <property type="match status" value="1"/>
</dbReference>
<dbReference type="PRINTS" id="PR00237">
    <property type="entry name" value="GPCRRHODOPSN"/>
</dbReference>
<evidence type="ECO:0000256" key="2">
    <source>
        <dbReference type="ARBA" id="ARBA00022475"/>
    </source>
</evidence>
<feature type="domain" description="G-protein coupled receptors family 1 profile" evidence="10">
    <location>
        <begin position="42"/>
        <end position="158"/>
    </location>
</feature>
<keyword evidence="12" id="KW-1185">Reference proteome</keyword>
<dbReference type="Proteomes" id="UP000678393">
    <property type="component" value="Unassembled WGS sequence"/>
</dbReference>
<dbReference type="OrthoDB" id="6022667at2759"/>
<keyword evidence="6 9" id="KW-0472">Membrane</keyword>
<feature type="transmembrane region" description="Helical" evidence="9">
    <location>
        <begin position="140"/>
        <end position="157"/>
    </location>
</feature>
<protein>
    <recommendedName>
        <fullName evidence="10">G-protein coupled receptors family 1 profile domain-containing protein</fullName>
    </recommendedName>
</protein>
<keyword evidence="2" id="KW-1003">Cell membrane</keyword>
<evidence type="ECO:0000256" key="1">
    <source>
        <dbReference type="ARBA" id="ARBA00004651"/>
    </source>
</evidence>
<evidence type="ECO:0000313" key="11">
    <source>
        <dbReference type="EMBL" id="CAG5125547.1"/>
    </source>
</evidence>
<evidence type="ECO:0000256" key="8">
    <source>
        <dbReference type="ARBA" id="ARBA00023224"/>
    </source>
</evidence>
<evidence type="ECO:0000259" key="10">
    <source>
        <dbReference type="PROSITE" id="PS50262"/>
    </source>
</evidence>
<evidence type="ECO:0000256" key="9">
    <source>
        <dbReference type="SAM" id="Phobius"/>
    </source>
</evidence>
<dbReference type="EMBL" id="CAJHNH020002093">
    <property type="protein sequence ID" value="CAG5125547.1"/>
    <property type="molecule type" value="Genomic_DNA"/>
</dbReference>
<feature type="non-terminal residue" evidence="11">
    <location>
        <position position="158"/>
    </location>
</feature>
<keyword evidence="7" id="KW-0675">Receptor</keyword>
<feature type="transmembrane region" description="Helical" evidence="9">
    <location>
        <begin position="30"/>
        <end position="50"/>
    </location>
</feature>
<feature type="transmembrane region" description="Helical" evidence="9">
    <location>
        <begin position="107"/>
        <end position="128"/>
    </location>
</feature>
<organism evidence="11 12">
    <name type="scientific">Candidula unifasciata</name>
    <dbReference type="NCBI Taxonomy" id="100452"/>
    <lineage>
        <taxon>Eukaryota</taxon>
        <taxon>Metazoa</taxon>
        <taxon>Spiralia</taxon>
        <taxon>Lophotrochozoa</taxon>
        <taxon>Mollusca</taxon>
        <taxon>Gastropoda</taxon>
        <taxon>Heterobranchia</taxon>
        <taxon>Euthyneura</taxon>
        <taxon>Panpulmonata</taxon>
        <taxon>Eupulmonata</taxon>
        <taxon>Stylommatophora</taxon>
        <taxon>Helicina</taxon>
        <taxon>Helicoidea</taxon>
        <taxon>Geomitridae</taxon>
        <taxon>Candidula</taxon>
    </lineage>
</organism>
<feature type="transmembrane region" description="Helical" evidence="9">
    <location>
        <begin position="62"/>
        <end position="87"/>
    </location>
</feature>
<name>A0A8S3Z7R0_9EUPU</name>
<dbReference type="PANTHER" id="PTHR24230">
    <property type="entry name" value="G-PROTEIN COUPLED RECEPTOR"/>
    <property type="match status" value="1"/>
</dbReference>
<dbReference type="SUPFAM" id="SSF81321">
    <property type="entry name" value="Family A G protein-coupled receptor-like"/>
    <property type="match status" value="1"/>
</dbReference>